<dbReference type="InterPro" id="IPR010095">
    <property type="entry name" value="Cas12f1-like_TNB"/>
</dbReference>
<dbReference type="Proteomes" id="UP000192353">
    <property type="component" value="Unassembled WGS sequence"/>
</dbReference>
<dbReference type="NCBIfam" id="TIGR01766">
    <property type="entry name" value="IS200/IS605 family accessory protein TnpB-like domain"/>
    <property type="match status" value="1"/>
</dbReference>
<comment type="caution">
    <text evidence="12">The sequence shown here is derived from an EMBL/GenBank/DDBJ whole genome shotgun (WGS) entry which is preliminary data.</text>
</comment>
<accession>A0A1V9TSP4</accession>
<dbReference type="PANTHER" id="PTHR30405">
    <property type="entry name" value="TRANSPOSASE"/>
    <property type="match status" value="1"/>
</dbReference>
<dbReference type="NCBIfam" id="NF040570">
    <property type="entry name" value="guided_TnpB"/>
    <property type="match status" value="1"/>
</dbReference>
<gene>
    <name evidence="12" type="ORF">B6U37_10375</name>
</gene>
<feature type="compositionally biased region" description="Basic residues" evidence="8">
    <location>
        <begin position="253"/>
        <end position="267"/>
    </location>
</feature>
<feature type="domain" description="Transposase putative helix-turn-helix" evidence="11">
    <location>
        <begin position="13"/>
        <end position="50"/>
    </location>
</feature>
<protein>
    <submittedName>
        <fullName evidence="12">Transposase</fullName>
    </submittedName>
</protein>
<evidence type="ECO:0000313" key="13">
    <source>
        <dbReference type="Proteomes" id="UP000192353"/>
    </source>
</evidence>
<evidence type="ECO:0000256" key="1">
    <source>
        <dbReference type="ARBA" id="ARBA00008761"/>
    </source>
</evidence>
<evidence type="ECO:0000256" key="3">
    <source>
        <dbReference type="ARBA" id="ARBA00022578"/>
    </source>
</evidence>
<evidence type="ECO:0000259" key="11">
    <source>
        <dbReference type="Pfam" id="PF12323"/>
    </source>
</evidence>
<evidence type="ECO:0000259" key="10">
    <source>
        <dbReference type="Pfam" id="PF07282"/>
    </source>
</evidence>
<dbReference type="GO" id="GO:0046872">
    <property type="term" value="F:metal ion binding"/>
    <property type="evidence" value="ECO:0007669"/>
    <property type="project" value="UniProtKB-KW"/>
</dbReference>
<keyword evidence="5" id="KW-0862">Zinc</keyword>
<comment type="similarity">
    <text evidence="1">In the C-terminal section; belongs to the transposase 35 family.</text>
</comment>
<feature type="domain" description="Probable transposase IS891/IS1136/IS1341" evidence="9">
    <location>
        <begin position="208"/>
        <end position="324"/>
    </location>
</feature>
<evidence type="ECO:0000256" key="2">
    <source>
        <dbReference type="ARBA" id="ARBA00011044"/>
    </source>
</evidence>
<proteinExistence type="inferred from homology"/>
<evidence type="ECO:0000313" key="12">
    <source>
        <dbReference type="EMBL" id="OQR24210.1"/>
    </source>
</evidence>
<evidence type="ECO:0000256" key="8">
    <source>
        <dbReference type="SAM" id="MobiDB-lite"/>
    </source>
</evidence>
<evidence type="ECO:0000256" key="4">
    <source>
        <dbReference type="ARBA" id="ARBA00022723"/>
    </source>
</evidence>
<evidence type="ECO:0000256" key="6">
    <source>
        <dbReference type="ARBA" id="ARBA00023125"/>
    </source>
</evidence>
<dbReference type="EMBL" id="NBEY01000090">
    <property type="protein sequence ID" value="OQR24210.1"/>
    <property type="molecule type" value="Genomic_DNA"/>
</dbReference>
<feature type="domain" description="Cas12f1-like TNB" evidence="10">
    <location>
        <begin position="336"/>
        <end position="408"/>
    </location>
</feature>
<reference evidence="12 13" key="1">
    <citation type="submission" date="2017-03" db="EMBL/GenBank/DDBJ databases">
        <title>Phylogenomics and comparative genomics of Lactobacillus salivarius, a mammalian gut commensal.</title>
        <authorList>
            <person name="Harris H.M."/>
        </authorList>
    </citation>
    <scope>NUCLEOTIDE SEQUENCE [LARGE SCALE GENOMIC DNA]</scope>
    <source>
        <strain evidence="12 13">AH4231</strain>
    </source>
</reference>
<evidence type="ECO:0000259" key="9">
    <source>
        <dbReference type="Pfam" id="PF01385"/>
    </source>
</evidence>
<organism evidence="12 13">
    <name type="scientific">Ligilactobacillus salivarius</name>
    <dbReference type="NCBI Taxonomy" id="1624"/>
    <lineage>
        <taxon>Bacteria</taxon>
        <taxon>Bacillati</taxon>
        <taxon>Bacillota</taxon>
        <taxon>Bacilli</taxon>
        <taxon>Lactobacillales</taxon>
        <taxon>Lactobacillaceae</taxon>
        <taxon>Ligilactobacillus</taxon>
    </lineage>
</organism>
<keyword evidence="4" id="KW-0479">Metal-binding</keyword>
<keyword evidence="3" id="KW-0815">Transposition</keyword>
<dbReference type="InterPro" id="IPR021027">
    <property type="entry name" value="Transposase_put_HTH"/>
</dbReference>
<dbReference type="GO" id="GO:0003677">
    <property type="term" value="F:DNA binding"/>
    <property type="evidence" value="ECO:0007669"/>
    <property type="project" value="UniProtKB-KW"/>
</dbReference>
<name>A0A1V9TSP4_9LACO</name>
<dbReference type="RefSeq" id="WP_081516130.1">
    <property type="nucleotide sequence ID" value="NZ_NBEW01000070.1"/>
</dbReference>
<dbReference type="Pfam" id="PF12323">
    <property type="entry name" value="HTH_OrfB_IS605"/>
    <property type="match status" value="1"/>
</dbReference>
<keyword evidence="7" id="KW-0233">DNA recombination</keyword>
<sequence>MKKMSDLEYHYGLKMRIYPSTNQKKIIKINGNIARTVYNKMVAIDQELYKLKQVKLPIDSVKERIKELKSRKNARNLSNHYQYMQDKNIDSLAKANAIQNYQKAWKMFRKVHSSGTPKFHKKSYRLSYQTNAQYGKDAKMDVYSASVKFLDKNHISLPKLGRLRVSGSHRRIIDNKDDIRIGTVTVSKDTADRYFVSMQLGSDTPFVKKLAKANSQVGVDLNTENFLTDSFGKVVANPRYYRTIKGKLAKAQKVLSRRQRRAKKEKRSLHDSKNYQKQRVLVAKLRDRVRNQRNNFLNHVTTALINNHDLVVVENLRSKNMLKNHALAMSISDVGWRSFLQKLDYKANLYNRTVISVNPKNTTQTCYDCGLVMGTDGTGKLTLKDREWTCPNCHEHHHIRDWNAARNILAKGLDKLEKPKNLAKAK</sequence>
<comment type="similarity">
    <text evidence="2">In the N-terminal section; belongs to the transposase 2 family.</text>
</comment>
<dbReference type="GO" id="GO:0032196">
    <property type="term" value="P:transposition"/>
    <property type="evidence" value="ECO:0007669"/>
    <property type="project" value="UniProtKB-KW"/>
</dbReference>
<dbReference type="GO" id="GO:0006310">
    <property type="term" value="P:DNA recombination"/>
    <property type="evidence" value="ECO:0007669"/>
    <property type="project" value="UniProtKB-KW"/>
</dbReference>
<keyword evidence="6" id="KW-0238">DNA-binding</keyword>
<dbReference type="InterPro" id="IPR001959">
    <property type="entry name" value="Transposase"/>
</dbReference>
<evidence type="ECO:0000256" key="7">
    <source>
        <dbReference type="ARBA" id="ARBA00023172"/>
    </source>
</evidence>
<evidence type="ECO:0000256" key="5">
    <source>
        <dbReference type="ARBA" id="ARBA00022833"/>
    </source>
</evidence>
<dbReference type="Pfam" id="PF01385">
    <property type="entry name" value="OrfB_IS605"/>
    <property type="match status" value="1"/>
</dbReference>
<dbReference type="AlphaFoldDB" id="A0A1V9TSP4"/>
<dbReference type="Pfam" id="PF07282">
    <property type="entry name" value="Cas12f1-like_TNB"/>
    <property type="match status" value="1"/>
</dbReference>
<dbReference type="InterPro" id="IPR051399">
    <property type="entry name" value="RNA-guided_DNA_endo/Transpos"/>
</dbReference>
<dbReference type="PANTHER" id="PTHR30405:SF25">
    <property type="entry name" value="RNA-GUIDED DNA ENDONUCLEASE INSQ-RELATED"/>
    <property type="match status" value="1"/>
</dbReference>
<feature type="region of interest" description="Disordered" evidence="8">
    <location>
        <begin position="253"/>
        <end position="273"/>
    </location>
</feature>